<name>A0A6C0LUA7_9ZZZZ</name>
<accession>A0A6C0LUA7</accession>
<feature type="transmembrane region" description="Helical" evidence="1">
    <location>
        <begin position="12"/>
        <end position="36"/>
    </location>
</feature>
<keyword evidence="1" id="KW-1133">Transmembrane helix</keyword>
<keyword evidence="1" id="KW-0472">Membrane</keyword>
<dbReference type="EMBL" id="MN740559">
    <property type="protein sequence ID" value="QHU33588.1"/>
    <property type="molecule type" value="Genomic_DNA"/>
</dbReference>
<organism evidence="2">
    <name type="scientific">viral metagenome</name>
    <dbReference type="NCBI Taxonomy" id="1070528"/>
    <lineage>
        <taxon>unclassified sequences</taxon>
        <taxon>metagenomes</taxon>
        <taxon>organismal metagenomes</taxon>
    </lineage>
</organism>
<sequence>MNKIYILRNIGLIIGGISLLIVMIMVMFWGFGYIIISGAPGGGELDGFAGTVLYSIAIPSLIAILSLSLSLVEIKKSPNGKFNLGIYNFGTK</sequence>
<protein>
    <submittedName>
        <fullName evidence="2">Uncharacterized protein</fullName>
    </submittedName>
</protein>
<feature type="transmembrane region" description="Helical" evidence="1">
    <location>
        <begin position="48"/>
        <end position="72"/>
    </location>
</feature>
<reference evidence="2" key="1">
    <citation type="journal article" date="2020" name="Nature">
        <title>Giant virus diversity and host interactions through global metagenomics.</title>
        <authorList>
            <person name="Schulz F."/>
            <person name="Roux S."/>
            <person name="Paez-Espino D."/>
            <person name="Jungbluth S."/>
            <person name="Walsh D.A."/>
            <person name="Denef V.J."/>
            <person name="McMahon K.D."/>
            <person name="Konstantinidis K.T."/>
            <person name="Eloe-Fadrosh E.A."/>
            <person name="Kyrpides N.C."/>
            <person name="Woyke T."/>
        </authorList>
    </citation>
    <scope>NUCLEOTIDE SEQUENCE</scope>
    <source>
        <strain evidence="2">GVMAG-S-1016704-121</strain>
    </source>
</reference>
<proteinExistence type="predicted"/>
<evidence type="ECO:0000313" key="2">
    <source>
        <dbReference type="EMBL" id="QHU33588.1"/>
    </source>
</evidence>
<evidence type="ECO:0000256" key="1">
    <source>
        <dbReference type="SAM" id="Phobius"/>
    </source>
</evidence>
<keyword evidence="1" id="KW-0812">Transmembrane</keyword>
<dbReference type="AlphaFoldDB" id="A0A6C0LUA7"/>